<feature type="domain" description="Translation initiation factor 3 C-terminal" evidence="7">
    <location>
        <begin position="87"/>
        <end position="171"/>
    </location>
</feature>
<dbReference type="EMBL" id="CP027432">
    <property type="protein sequence ID" value="QCI28128.1"/>
    <property type="molecule type" value="Genomic_DNA"/>
</dbReference>
<reference evidence="9" key="3">
    <citation type="submission" date="2019-06" db="EMBL/GenBank/DDBJ databases">
        <title>A comparative analysis of the Nautiliaceae.</title>
        <authorList>
            <person name="Grosche A."/>
            <person name="Smedile F."/>
            <person name="Vetriani C."/>
        </authorList>
    </citation>
    <scope>NUCLEOTIDE SEQUENCE</scope>
    <source>
        <strain evidence="9">TB6</strain>
    </source>
</reference>
<dbReference type="Proteomes" id="UP000298805">
    <property type="component" value="Chromosome"/>
</dbReference>
<dbReference type="SUPFAM" id="SSF54364">
    <property type="entry name" value="Translation initiation factor IF3, N-terminal domain"/>
    <property type="match status" value="1"/>
</dbReference>
<comment type="function">
    <text evidence="4 6">IF-3 binds to the 30S ribosomal subunit and shifts the equilibrium between 70S ribosomes and their 50S and 30S subunits in favor of the free subunits, thus enhancing the availability of 30S subunits on which protein synthesis initiation begins.</text>
</comment>
<dbReference type="HAMAP" id="MF_00080">
    <property type="entry name" value="IF_3"/>
    <property type="match status" value="1"/>
</dbReference>
<keyword evidence="4" id="KW-0963">Cytoplasm</keyword>
<proteinExistence type="inferred from homology"/>
<keyword evidence="2 4" id="KW-0396">Initiation factor</keyword>
<evidence type="ECO:0000313" key="11">
    <source>
        <dbReference type="Proteomes" id="UP000272781"/>
    </source>
</evidence>
<dbReference type="Pfam" id="PF00707">
    <property type="entry name" value="IF3_C"/>
    <property type="match status" value="1"/>
</dbReference>
<gene>
    <name evidence="4" type="primary">infC</name>
    <name evidence="9" type="ORF">C6V80_03910</name>
    <name evidence="10" type="ORF">EDC58_0645</name>
</gene>
<accession>A0AAJ4REK2</accession>
<comment type="subunit">
    <text evidence="4 6">Monomer.</text>
</comment>
<evidence type="ECO:0000259" key="8">
    <source>
        <dbReference type="Pfam" id="PF05198"/>
    </source>
</evidence>
<reference evidence="10 11" key="2">
    <citation type="submission" date="2018-11" db="EMBL/GenBank/DDBJ databases">
        <title>Genomic Encyclopedia of Type Strains, Phase IV (KMG-IV): sequencing the most valuable type-strain genomes for metagenomic binning, comparative biology and taxonomic classification.</title>
        <authorList>
            <person name="Goeker M."/>
        </authorList>
    </citation>
    <scope>NUCLEOTIDE SEQUENCE [LARGE SCALE GENOMIC DNA]</scope>
    <source>
        <strain evidence="10 11">DSM 27783</strain>
    </source>
</reference>
<dbReference type="InterPro" id="IPR019813">
    <property type="entry name" value="Translation_initiation_fac3_CS"/>
</dbReference>
<feature type="domain" description="Translation initiation factor 3 N-terminal" evidence="8">
    <location>
        <begin position="10"/>
        <end position="80"/>
    </location>
</feature>
<evidence type="ECO:0000313" key="10">
    <source>
        <dbReference type="EMBL" id="ROR41161.1"/>
    </source>
</evidence>
<comment type="subcellular location">
    <subcellularLocation>
        <location evidence="4 6">Cytoplasm</location>
    </subcellularLocation>
</comment>
<dbReference type="InterPro" id="IPR019815">
    <property type="entry name" value="Translation_initiation_fac_3_C"/>
</dbReference>
<evidence type="ECO:0000313" key="12">
    <source>
        <dbReference type="Proteomes" id="UP000298805"/>
    </source>
</evidence>
<dbReference type="PANTHER" id="PTHR10938:SF0">
    <property type="entry name" value="TRANSLATION INITIATION FACTOR IF-3, MITOCHONDRIAL"/>
    <property type="match status" value="1"/>
</dbReference>
<evidence type="ECO:0000256" key="3">
    <source>
        <dbReference type="ARBA" id="ARBA00022917"/>
    </source>
</evidence>
<organism evidence="10 11">
    <name type="scientific">Caminibacter pacificus</name>
    <dbReference type="NCBI Taxonomy" id="1424653"/>
    <lineage>
        <taxon>Bacteria</taxon>
        <taxon>Pseudomonadati</taxon>
        <taxon>Campylobacterota</taxon>
        <taxon>Epsilonproteobacteria</taxon>
        <taxon>Nautiliales</taxon>
        <taxon>Nautiliaceae</taxon>
        <taxon>Caminibacter</taxon>
    </lineage>
</organism>
<evidence type="ECO:0000256" key="1">
    <source>
        <dbReference type="ARBA" id="ARBA00005439"/>
    </source>
</evidence>
<dbReference type="NCBIfam" id="TIGR00168">
    <property type="entry name" value="infC"/>
    <property type="match status" value="1"/>
</dbReference>
<keyword evidence="12" id="KW-1185">Reference proteome</keyword>
<name>A0AAJ4REK2_9BACT</name>
<evidence type="ECO:0000256" key="5">
    <source>
        <dbReference type="NCBIfam" id="TIGR00168"/>
    </source>
</evidence>
<evidence type="ECO:0000256" key="2">
    <source>
        <dbReference type="ARBA" id="ARBA00022540"/>
    </source>
</evidence>
<dbReference type="InterPro" id="IPR001288">
    <property type="entry name" value="Translation_initiation_fac_3"/>
</dbReference>
<evidence type="ECO:0000313" key="9">
    <source>
        <dbReference type="EMBL" id="QCI28128.1"/>
    </source>
</evidence>
<evidence type="ECO:0000256" key="6">
    <source>
        <dbReference type="RuleBase" id="RU000646"/>
    </source>
</evidence>
<dbReference type="PROSITE" id="PS00938">
    <property type="entry name" value="IF3"/>
    <property type="match status" value="1"/>
</dbReference>
<dbReference type="Proteomes" id="UP000272781">
    <property type="component" value="Unassembled WGS sequence"/>
</dbReference>
<sequence length="177" mass="20621">MSKKQDKTLINEDIIDFTDRVRLVDGEGEPKIVDSQKALEIAYNKGLDLVLVAPQANPPVAKVMDYGKYKYEQERKKKEAKKKQVKIEVKEIKFTSKIQDNDINYKVKHAREFLEKGKHVKLRVFLRGRELATPEKGFEVINRVWDMLKDVAEKQNEPKLEGNYINLLVTPPKKKKK</sequence>
<dbReference type="GO" id="GO:0043022">
    <property type="term" value="F:ribosome binding"/>
    <property type="evidence" value="ECO:0007669"/>
    <property type="project" value="TreeGrafter"/>
</dbReference>
<dbReference type="PANTHER" id="PTHR10938">
    <property type="entry name" value="TRANSLATION INITIATION FACTOR IF-3"/>
    <property type="match status" value="1"/>
</dbReference>
<comment type="similarity">
    <text evidence="1 4 6">Belongs to the IF-3 family.</text>
</comment>
<evidence type="ECO:0000259" key="7">
    <source>
        <dbReference type="Pfam" id="PF00707"/>
    </source>
</evidence>
<dbReference type="AlphaFoldDB" id="A0AAJ4REK2"/>
<dbReference type="RefSeq" id="WP_123352057.1">
    <property type="nucleotide sequence ID" value="NZ_CP027432.2"/>
</dbReference>
<dbReference type="InterPro" id="IPR036787">
    <property type="entry name" value="T_IF-3_N_sf"/>
</dbReference>
<reference evidence="12" key="1">
    <citation type="submission" date="2018-03" db="EMBL/GenBank/DDBJ databases">
        <title>A comparative analysis of the Nautiliaceae.</title>
        <authorList>
            <person name="Grosche A."/>
            <person name="Smedile F."/>
            <person name="Vetriani C."/>
        </authorList>
    </citation>
    <scope>NUCLEOTIDE SEQUENCE [LARGE SCALE GENOMIC DNA]</scope>
    <source>
        <strain evidence="12">TB6</strain>
    </source>
</reference>
<dbReference type="GO" id="GO:0032790">
    <property type="term" value="P:ribosome disassembly"/>
    <property type="evidence" value="ECO:0007669"/>
    <property type="project" value="TreeGrafter"/>
</dbReference>
<dbReference type="Gene3D" id="3.10.20.80">
    <property type="entry name" value="Translation initiation factor 3 (IF-3), N-terminal domain"/>
    <property type="match status" value="1"/>
</dbReference>
<protein>
    <recommendedName>
        <fullName evidence="4 5">Translation initiation factor IF-3</fullName>
    </recommendedName>
</protein>
<dbReference type="InterPro" id="IPR036788">
    <property type="entry name" value="T_IF-3_C_sf"/>
</dbReference>
<dbReference type="EMBL" id="RJVK01000001">
    <property type="protein sequence ID" value="ROR41161.1"/>
    <property type="molecule type" value="Genomic_DNA"/>
</dbReference>
<dbReference type="SUPFAM" id="SSF55200">
    <property type="entry name" value="Translation initiation factor IF3, C-terminal domain"/>
    <property type="match status" value="1"/>
</dbReference>
<dbReference type="GO" id="GO:0016020">
    <property type="term" value="C:membrane"/>
    <property type="evidence" value="ECO:0007669"/>
    <property type="project" value="TreeGrafter"/>
</dbReference>
<dbReference type="GO" id="GO:0003743">
    <property type="term" value="F:translation initiation factor activity"/>
    <property type="evidence" value="ECO:0007669"/>
    <property type="project" value="UniProtKB-UniRule"/>
</dbReference>
<dbReference type="InterPro" id="IPR019814">
    <property type="entry name" value="Translation_initiation_fac_3_N"/>
</dbReference>
<keyword evidence="3 4" id="KW-0648">Protein biosynthesis</keyword>
<dbReference type="GO" id="GO:0005829">
    <property type="term" value="C:cytosol"/>
    <property type="evidence" value="ECO:0007669"/>
    <property type="project" value="TreeGrafter"/>
</dbReference>
<dbReference type="Pfam" id="PF05198">
    <property type="entry name" value="IF3_N"/>
    <property type="match status" value="1"/>
</dbReference>
<evidence type="ECO:0000256" key="4">
    <source>
        <dbReference type="HAMAP-Rule" id="MF_00080"/>
    </source>
</evidence>
<dbReference type="Gene3D" id="3.30.110.10">
    <property type="entry name" value="Translation initiation factor 3 (IF-3), C-terminal domain"/>
    <property type="match status" value="1"/>
</dbReference>